<evidence type="ECO:0000313" key="3">
    <source>
        <dbReference type="Proteomes" id="UP000324222"/>
    </source>
</evidence>
<gene>
    <name evidence="2" type="ORF">E2C01_034708</name>
</gene>
<dbReference type="EMBL" id="VSRR010004938">
    <property type="protein sequence ID" value="MPC41123.1"/>
    <property type="molecule type" value="Genomic_DNA"/>
</dbReference>
<dbReference type="AlphaFoldDB" id="A0A5B7F7Q9"/>
<evidence type="ECO:0000256" key="1">
    <source>
        <dbReference type="SAM" id="MobiDB-lite"/>
    </source>
</evidence>
<feature type="region of interest" description="Disordered" evidence="1">
    <location>
        <begin position="62"/>
        <end position="114"/>
    </location>
</feature>
<feature type="region of interest" description="Disordered" evidence="1">
    <location>
        <begin position="1"/>
        <end position="43"/>
    </location>
</feature>
<reference evidence="2 3" key="1">
    <citation type="submission" date="2019-05" db="EMBL/GenBank/DDBJ databases">
        <title>Another draft genome of Portunus trituberculatus and its Hox gene families provides insights of decapod evolution.</title>
        <authorList>
            <person name="Jeong J.-H."/>
            <person name="Song I."/>
            <person name="Kim S."/>
            <person name="Choi T."/>
            <person name="Kim D."/>
            <person name="Ryu S."/>
            <person name="Kim W."/>
        </authorList>
    </citation>
    <scope>NUCLEOTIDE SEQUENCE [LARGE SCALE GENOMIC DNA]</scope>
    <source>
        <tissue evidence="2">Muscle</tissue>
    </source>
</reference>
<feature type="compositionally biased region" description="Basic residues" evidence="1">
    <location>
        <begin position="87"/>
        <end position="98"/>
    </location>
</feature>
<feature type="compositionally biased region" description="Basic and acidic residues" evidence="1">
    <location>
        <begin position="99"/>
        <end position="108"/>
    </location>
</feature>
<dbReference type="Proteomes" id="UP000324222">
    <property type="component" value="Unassembled WGS sequence"/>
</dbReference>
<evidence type="ECO:0000313" key="2">
    <source>
        <dbReference type="EMBL" id="MPC41123.1"/>
    </source>
</evidence>
<comment type="caution">
    <text evidence="2">The sequence shown here is derived from an EMBL/GenBank/DDBJ whole genome shotgun (WGS) entry which is preliminary data.</text>
</comment>
<protein>
    <submittedName>
        <fullName evidence="2">Uncharacterized protein</fullName>
    </submittedName>
</protein>
<sequence length="114" mass="12517">MGRHAPLVPWHPRGLHGQTPQQNQSRVVARGLPAPRTSTTTSISNFGGGCGVFFYREGLQAPPQPARSAMGRDTGIPEGKKVLAAQKRQKERQRQHKQKGTELWKVESTHSSLG</sequence>
<accession>A0A5B7F7Q9</accession>
<organism evidence="2 3">
    <name type="scientific">Portunus trituberculatus</name>
    <name type="common">Swimming crab</name>
    <name type="synonym">Neptunus trituberculatus</name>
    <dbReference type="NCBI Taxonomy" id="210409"/>
    <lineage>
        <taxon>Eukaryota</taxon>
        <taxon>Metazoa</taxon>
        <taxon>Ecdysozoa</taxon>
        <taxon>Arthropoda</taxon>
        <taxon>Crustacea</taxon>
        <taxon>Multicrustacea</taxon>
        <taxon>Malacostraca</taxon>
        <taxon>Eumalacostraca</taxon>
        <taxon>Eucarida</taxon>
        <taxon>Decapoda</taxon>
        <taxon>Pleocyemata</taxon>
        <taxon>Brachyura</taxon>
        <taxon>Eubrachyura</taxon>
        <taxon>Portunoidea</taxon>
        <taxon>Portunidae</taxon>
        <taxon>Portuninae</taxon>
        <taxon>Portunus</taxon>
    </lineage>
</organism>
<name>A0A5B7F7Q9_PORTR</name>
<keyword evidence="3" id="KW-1185">Reference proteome</keyword>
<proteinExistence type="predicted"/>